<dbReference type="NCBIfam" id="NF001911">
    <property type="entry name" value="PRK00685.1"/>
    <property type="match status" value="1"/>
</dbReference>
<dbReference type="SMART" id="SM00849">
    <property type="entry name" value="Lactamase_B"/>
    <property type="match status" value="1"/>
</dbReference>
<feature type="domain" description="Metallo-beta-lactamase" evidence="3">
    <location>
        <begin position="7"/>
        <end position="202"/>
    </location>
</feature>
<dbReference type="AlphaFoldDB" id="A0A1G8UCR5"/>
<dbReference type="GO" id="GO:0016787">
    <property type="term" value="F:hydrolase activity"/>
    <property type="evidence" value="ECO:0007669"/>
    <property type="project" value="UniProtKB-UniRule"/>
</dbReference>
<dbReference type="OrthoDB" id="28313at2157"/>
<protein>
    <recommendedName>
        <fullName evidence="2">UPF0173 metal-dependent hydrolase SAMN04515672_0832</fullName>
    </recommendedName>
</protein>
<dbReference type="Proteomes" id="UP000198882">
    <property type="component" value="Unassembled WGS sequence"/>
</dbReference>
<keyword evidence="1 2" id="KW-0378">Hydrolase</keyword>
<dbReference type="STRING" id="1095776.SAMN04515672_0832"/>
<organism evidence="4 5">
    <name type="scientific">Natronorubrum texcoconense</name>
    <dbReference type="NCBI Taxonomy" id="1095776"/>
    <lineage>
        <taxon>Archaea</taxon>
        <taxon>Methanobacteriati</taxon>
        <taxon>Methanobacteriota</taxon>
        <taxon>Stenosarchaea group</taxon>
        <taxon>Halobacteria</taxon>
        <taxon>Halobacteriales</taxon>
        <taxon>Natrialbaceae</taxon>
        <taxon>Natronorubrum</taxon>
    </lineage>
</organism>
<evidence type="ECO:0000259" key="3">
    <source>
        <dbReference type="SMART" id="SM00849"/>
    </source>
</evidence>
<dbReference type="SUPFAM" id="SSF56281">
    <property type="entry name" value="Metallo-hydrolase/oxidoreductase"/>
    <property type="match status" value="1"/>
</dbReference>
<sequence length="242" mass="26177">MQVTWHGHSTWHVTVGETELLIDPFFDNPKTDLEPSDIDAPDYVLLTHGHADHIAHAGEFAEATLVATPELVSYCEEEFGFEDAVGGMGMNLGGTVECGDAYVTMVRADHTNGIMTENGKSGGMPAGFVISDTKPTQVNDEESTTIYNAGDTSLMSEMRDVIGAYLEPDAAIVPIGDHFTMGPQQAAIAVDWLDVDYAFPQHYDTFPPIEQDPETFESEVAATGSDAEVVVLEADEPFEIDS</sequence>
<evidence type="ECO:0000256" key="2">
    <source>
        <dbReference type="HAMAP-Rule" id="MF_00457"/>
    </source>
</evidence>
<dbReference type="RefSeq" id="WP_090303311.1">
    <property type="nucleotide sequence ID" value="NZ_FNFE01000001.1"/>
</dbReference>
<evidence type="ECO:0000313" key="5">
    <source>
        <dbReference type="Proteomes" id="UP000198882"/>
    </source>
</evidence>
<dbReference type="HAMAP" id="MF_00457">
    <property type="entry name" value="UPF0173"/>
    <property type="match status" value="1"/>
</dbReference>
<accession>A0A1G8UCR5</accession>
<dbReference type="PANTHER" id="PTHR43546:SF3">
    <property type="entry name" value="UPF0173 METAL-DEPENDENT HYDROLASE MJ1163"/>
    <property type="match status" value="1"/>
</dbReference>
<evidence type="ECO:0000256" key="1">
    <source>
        <dbReference type="ARBA" id="ARBA00022801"/>
    </source>
</evidence>
<dbReference type="InterPro" id="IPR022877">
    <property type="entry name" value="UPF0173"/>
</dbReference>
<gene>
    <name evidence="4" type="ORF">SAMN04515672_0832</name>
</gene>
<dbReference type="PANTHER" id="PTHR43546">
    <property type="entry name" value="UPF0173 METAL-DEPENDENT HYDROLASE MJ1163-RELATED"/>
    <property type="match status" value="1"/>
</dbReference>
<comment type="similarity">
    <text evidence="2">Belongs to the UPF0173 family.</text>
</comment>
<reference evidence="5" key="1">
    <citation type="submission" date="2016-10" db="EMBL/GenBank/DDBJ databases">
        <authorList>
            <person name="Varghese N."/>
            <person name="Submissions S."/>
        </authorList>
    </citation>
    <scope>NUCLEOTIDE SEQUENCE [LARGE SCALE GENOMIC DNA]</scope>
    <source>
        <strain evidence="5">B4,CECT 8067,JCM 17497</strain>
    </source>
</reference>
<proteinExistence type="inferred from homology"/>
<dbReference type="EMBL" id="FNFE01000001">
    <property type="protein sequence ID" value="SDJ51547.1"/>
    <property type="molecule type" value="Genomic_DNA"/>
</dbReference>
<keyword evidence="5" id="KW-1185">Reference proteome</keyword>
<dbReference type="Gene3D" id="3.60.15.10">
    <property type="entry name" value="Ribonuclease Z/Hydroxyacylglutathione hydrolase-like"/>
    <property type="match status" value="1"/>
</dbReference>
<dbReference type="InterPro" id="IPR050114">
    <property type="entry name" value="UPF0173_UPF0282_UlaG_hydrolase"/>
</dbReference>
<dbReference type="InterPro" id="IPR001279">
    <property type="entry name" value="Metallo-B-lactamas"/>
</dbReference>
<name>A0A1G8UCR5_9EURY</name>
<evidence type="ECO:0000313" key="4">
    <source>
        <dbReference type="EMBL" id="SDJ51547.1"/>
    </source>
</evidence>
<dbReference type="Pfam" id="PF12706">
    <property type="entry name" value="Lactamase_B_2"/>
    <property type="match status" value="1"/>
</dbReference>
<dbReference type="InterPro" id="IPR036866">
    <property type="entry name" value="RibonucZ/Hydroxyglut_hydro"/>
</dbReference>